<name>A0A1I2PI34_9GAMM</name>
<accession>A0A1I2PI34</accession>
<comment type="similarity">
    <text evidence="2">Belongs to the DUF177 domain family.</text>
</comment>
<evidence type="ECO:0000256" key="5">
    <source>
        <dbReference type="ARBA" id="ARBA00031841"/>
    </source>
</evidence>
<comment type="function">
    <text evidence="1">Plays a role in synthesis, processing and/or stability of 23S rRNA.</text>
</comment>
<dbReference type="EMBL" id="FOOU01000003">
    <property type="protein sequence ID" value="SFG13071.1"/>
    <property type="molecule type" value="Genomic_DNA"/>
</dbReference>
<dbReference type="PANTHER" id="PTHR38099">
    <property type="entry name" value="LARGE RIBOSOMAL RNA SUBUNIT ACCUMULATION PROTEIN YCED"/>
    <property type="match status" value="1"/>
</dbReference>
<dbReference type="GO" id="GO:0042254">
    <property type="term" value="P:ribosome biogenesis"/>
    <property type="evidence" value="ECO:0007669"/>
    <property type="project" value="UniProtKB-KW"/>
</dbReference>
<dbReference type="STRING" id="1045558.SAMN05216175_103356"/>
<dbReference type="InterPro" id="IPR003772">
    <property type="entry name" value="YceD"/>
</dbReference>
<reference evidence="7" key="1">
    <citation type="submission" date="2016-10" db="EMBL/GenBank/DDBJ databases">
        <authorList>
            <person name="Varghese N."/>
            <person name="Submissions S."/>
        </authorList>
    </citation>
    <scope>NUCLEOTIDE SEQUENCE [LARGE SCALE GENOMIC DNA]</scope>
    <source>
        <strain evidence="7">CGMCC 1.10971</strain>
    </source>
</reference>
<evidence type="ECO:0000256" key="3">
    <source>
        <dbReference type="ARBA" id="ARBA00015716"/>
    </source>
</evidence>
<organism evidence="6 7">
    <name type="scientific">Neptunomonas qingdaonensis</name>
    <dbReference type="NCBI Taxonomy" id="1045558"/>
    <lineage>
        <taxon>Bacteria</taxon>
        <taxon>Pseudomonadati</taxon>
        <taxon>Pseudomonadota</taxon>
        <taxon>Gammaproteobacteria</taxon>
        <taxon>Oceanospirillales</taxon>
        <taxon>Oceanospirillaceae</taxon>
        <taxon>Neptunomonas</taxon>
    </lineage>
</organism>
<dbReference type="GO" id="GO:0005829">
    <property type="term" value="C:cytosol"/>
    <property type="evidence" value="ECO:0007669"/>
    <property type="project" value="TreeGrafter"/>
</dbReference>
<dbReference type="InterPro" id="IPR039255">
    <property type="entry name" value="YceD_bac"/>
</dbReference>
<sequence>MSYGNIPKIVDPRKLAEREVRIAGQVSVKEMPRVRSYLCQDGDVIDVNLLFSLDERRIRIITGDAKGHVHMTCQRCLEAVEVDVQAEFNLAIAFNEEKAKQLPRYYDPLIVEDEEIELLHVIEEELILSLPLVPYHADCSIQTQFGDADMAEEPKNEKPNPFRVLAQLKANKK</sequence>
<evidence type="ECO:0000313" key="6">
    <source>
        <dbReference type="EMBL" id="SFG13071.1"/>
    </source>
</evidence>
<proteinExistence type="inferred from homology"/>
<keyword evidence="4" id="KW-0690">Ribosome biogenesis</keyword>
<evidence type="ECO:0000256" key="2">
    <source>
        <dbReference type="ARBA" id="ARBA00010740"/>
    </source>
</evidence>
<evidence type="ECO:0000256" key="1">
    <source>
        <dbReference type="ARBA" id="ARBA00002868"/>
    </source>
</evidence>
<dbReference type="PANTHER" id="PTHR38099:SF1">
    <property type="entry name" value="LARGE RIBOSOMAL RNA SUBUNIT ACCUMULATION PROTEIN YCED"/>
    <property type="match status" value="1"/>
</dbReference>
<protein>
    <recommendedName>
        <fullName evidence="3">Large ribosomal RNA subunit accumulation protein YceD</fullName>
    </recommendedName>
    <alternativeName>
        <fullName evidence="5">23S rRNA accumulation protein YceD</fullName>
    </alternativeName>
</protein>
<gene>
    <name evidence="6" type="ORF">SAMN05216175_103356</name>
</gene>
<dbReference type="Pfam" id="PF02620">
    <property type="entry name" value="YceD"/>
    <property type="match status" value="1"/>
</dbReference>
<evidence type="ECO:0000256" key="4">
    <source>
        <dbReference type="ARBA" id="ARBA00022517"/>
    </source>
</evidence>
<dbReference type="AlphaFoldDB" id="A0A1I2PI34"/>
<evidence type="ECO:0000313" key="7">
    <source>
        <dbReference type="Proteomes" id="UP000198623"/>
    </source>
</evidence>
<dbReference type="RefSeq" id="WP_090726026.1">
    <property type="nucleotide sequence ID" value="NZ_FOOU01000003.1"/>
</dbReference>
<dbReference type="Proteomes" id="UP000198623">
    <property type="component" value="Unassembled WGS sequence"/>
</dbReference>
<keyword evidence="7" id="KW-1185">Reference proteome</keyword>
<dbReference type="OrthoDB" id="9786771at2"/>